<evidence type="ECO:0000313" key="13">
    <source>
        <dbReference type="Proteomes" id="UP000290657"/>
    </source>
</evidence>
<comment type="subcellular location">
    <subcellularLocation>
        <location evidence="1">Cell inner membrane</location>
        <topology evidence="1">Single-pass membrane protein</topology>
        <orientation evidence="1">Periplasmic side</orientation>
    </subcellularLocation>
</comment>
<proteinExistence type="inferred from homology"/>
<evidence type="ECO:0000256" key="6">
    <source>
        <dbReference type="ARBA" id="ARBA00022692"/>
    </source>
</evidence>
<dbReference type="PROSITE" id="PS52015">
    <property type="entry name" value="TONB_CTD"/>
    <property type="match status" value="1"/>
</dbReference>
<keyword evidence="7" id="KW-0653">Protein transport</keyword>
<dbReference type="AlphaFoldDB" id="A0A4Q0XTG5"/>
<keyword evidence="3" id="KW-0813">Transport</keyword>
<dbReference type="Pfam" id="PF03544">
    <property type="entry name" value="TonB_C"/>
    <property type="match status" value="1"/>
</dbReference>
<dbReference type="GO" id="GO:0015031">
    <property type="term" value="P:protein transport"/>
    <property type="evidence" value="ECO:0007669"/>
    <property type="project" value="UniProtKB-KW"/>
</dbReference>
<dbReference type="RefSeq" id="WP_128995003.1">
    <property type="nucleotide sequence ID" value="NZ_PDKN01000001.1"/>
</dbReference>
<protein>
    <recommendedName>
        <fullName evidence="11">TonB C-terminal domain-containing protein</fullName>
    </recommendedName>
</protein>
<feature type="domain" description="TonB C-terminal" evidence="11">
    <location>
        <begin position="173"/>
        <end position="262"/>
    </location>
</feature>
<dbReference type="PANTHER" id="PTHR33446:SF2">
    <property type="entry name" value="PROTEIN TONB"/>
    <property type="match status" value="1"/>
</dbReference>
<keyword evidence="5" id="KW-0997">Cell inner membrane</keyword>
<evidence type="ECO:0000313" key="12">
    <source>
        <dbReference type="EMBL" id="RXJ60867.1"/>
    </source>
</evidence>
<keyword evidence="4" id="KW-1003">Cell membrane</keyword>
<organism evidence="12 13">
    <name type="scientific">Candidatus Marinarcus aquaticus</name>
    <dbReference type="NCBI Taxonomy" id="2044504"/>
    <lineage>
        <taxon>Bacteria</taxon>
        <taxon>Pseudomonadati</taxon>
        <taxon>Campylobacterota</taxon>
        <taxon>Epsilonproteobacteria</taxon>
        <taxon>Campylobacterales</taxon>
        <taxon>Arcobacteraceae</taxon>
        <taxon>Candidatus Marinarcus</taxon>
    </lineage>
</organism>
<evidence type="ECO:0000259" key="11">
    <source>
        <dbReference type="PROSITE" id="PS52015"/>
    </source>
</evidence>
<evidence type="ECO:0000256" key="1">
    <source>
        <dbReference type="ARBA" id="ARBA00004383"/>
    </source>
</evidence>
<dbReference type="GO" id="GO:0098797">
    <property type="term" value="C:plasma membrane protein complex"/>
    <property type="evidence" value="ECO:0007669"/>
    <property type="project" value="TreeGrafter"/>
</dbReference>
<dbReference type="Gene3D" id="3.30.1150.10">
    <property type="match status" value="1"/>
</dbReference>
<dbReference type="InterPro" id="IPR037682">
    <property type="entry name" value="TonB_C"/>
</dbReference>
<evidence type="ECO:0000256" key="8">
    <source>
        <dbReference type="ARBA" id="ARBA00022989"/>
    </source>
</evidence>
<sequence length="262" mass="30389">MKNLIYALILSIIIHILFLSNYKVTPVNKDSAQNKADKKVQASNVRFVKLQQAKKEPEPKKAVEKKEPPKPLKKVKEQKPQPKRPVVKEAKKTVPKPTVKSEAIPNYMKPLPNKAQTDLQKAQKKLQKENLSDYMVAPNMDYNMLDQITKSYLKLYGEEYNSFTEVQKIFLKNNLRDIGRITEHYLRYPYLAIRLKQQGTNIVEFILYPNGDISDLRLSSSSGSTSLDENTIETIKIAYKDYPRPKEPTKIKIYVNYFGNFY</sequence>
<dbReference type="GO" id="GO:0031992">
    <property type="term" value="F:energy transducer activity"/>
    <property type="evidence" value="ECO:0007669"/>
    <property type="project" value="TreeGrafter"/>
</dbReference>
<dbReference type="InterPro" id="IPR006260">
    <property type="entry name" value="TonB/TolA_C"/>
</dbReference>
<name>A0A4Q0XTG5_9BACT</name>
<evidence type="ECO:0000256" key="2">
    <source>
        <dbReference type="ARBA" id="ARBA00006555"/>
    </source>
</evidence>
<dbReference type="Proteomes" id="UP000290657">
    <property type="component" value="Unassembled WGS sequence"/>
</dbReference>
<comment type="caution">
    <text evidence="12">The sequence shown here is derived from an EMBL/GenBank/DDBJ whole genome shotgun (WGS) entry which is preliminary data.</text>
</comment>
<dbReference type="InterPro" id="IPR051045">
    <property type="entry name" value="TonB-dependent_transducer"/>
</dbReference>
<dbReference type="EMBL" id="PDKN01000001">
    <property type="protein sequence ID" value="RXJ60867.1"/>
    <property type="molecule type" value="Genomic_DNA"/>
</dbReference>
<keyword evidence="9" id="KW-0472">Membrane</keyword>
<evidence type="ECO:0000256" key="10">
    <source>
        <dbReference type="SAM" id="MobiDB-lite"/>
    </source>
</evidence>
<dbReference type="GO" id="GO:0055085">
    <property type="term" value="P:transmembrane transport"/>
    <property type="evidence" value="ECO:0007669"/>
    <property type="project" value="InterPro"/>
</dbReference>
<dbReference type="OrthoDB" id="5349195at2"/>
<evidence type="ECO:0000256" key="4">
    <source>
        <dbReference type="ARBA" id="ARBA00022475"/>
    </source>
</evidence>
<dbReference type="NCBIfam" id="TIGR01352">
    <property type="entry name" value="tonB_Cterm"/>
    <property type="match status" value="1"/>
</dbReference>
<feature type="compositionally biased region" description="Basic and acidic residues" evidence="10">
    <location>
        <begin position="53"/>
        <end position="92"/>
    </location>
</feature>
<evidence type="ECO:0000256" key="5">
    <source>
        <dbReference type="ARBA" id="ARBA00022519"/>
    </source>
</evidence>
<evidence type="ECO:0000256" key="9">
    <source>
        <dbReference type="ARBA" id="ARBA00023136"/>
    </source>
</evidence>
<gene>
    <name evidence="12" type="ORF">CRV04_02310</name>
</gene>
<reference evidence="12 13" key="1">
    <citation type="submission" date="2017-10" db="EMBL/GenBank/DDBJ databases">
        <title>Genomics of the genus Arcobacter.</title>
        <authorList>
            <person name="Perez-Cataluna A."/>
            <person name="Figueras M.J."/>
        </authorList>
    </citation>
    <scope>NUCLEOTIDE SEQUENCE [LARGE SCALE GENOMIC DNA]</scope>
    <source>
        <strain evidence="12 13">CECT 8987</strain>
    </source>
</reference>
<evidence type="ECO:0000256" key="3">
    <source>
        <dbReference type="ARBA" id="ARBA00022448"/>
    </source>
</evidence>
<dbReference type="PANTHER" id="PTHR33446">
    <property type="entry name" value="PROTEIN TONB-RELATED"/>
    <property type="match status" value="1"/>
</dbReference>
<keyword evidence="6" id="KW-0812">Transmembrane</keyword>
<keyword evidence="13" id="KW-1185">Reference proteome</keyword>
<evidence type="ECO:0000256" key="7">
    <source>
        <dbReference type="ARBA" id="ARBA00022927"/>
    </source>
</evidence>
<feature type="region of interest" description="Disordered" evidence="10">
    <location>
        <begin position="50"/>
        <end position="95"/>
    </location>
</feature>
<keyword evidence="8" id="KW-1133">Transmembrane helix</keyword>
<accession>A0A4Q0XTG5</accession>
<dbReference type="SUPFAM" id="SSF74653">
    <property type="entry name" value="TolA/TonB C-terminal domain"/>
    <property type="match status" value="1"/>
</dbReference>
<comment type="similarity">
    <text evidence="2">Belongs to the TonB family.</text>
</comment>